<feature type="coiled-coil region" evidence="1">
    <location>
        <begin position="103"/>
        <end position="186"/>
    </location>
</feature>
<proteinExistence type="predicted"/>
<dbReference type="EMBL" id="MU005570">
    <property type="protein sequence ID" value="KAF2690771.1"/>
    <property type="molecule type" value="Genomic_DNA"/>
</dbReference>
<keyword evidence="3" id="KW-1185">Reference proteome</keyword>
<sequence length="204" mass="23815">MNIYKSIAGGKALLGFAHQCVAVGDACIRLRSEVMSAGYLLRGPHRAANGISDIETMMQHASNIYLPRLVPVATASSDLTLFYEPHDEPSLKNRHLKPLTPFRSRLKERYARIARTNTRLRKENEDLNRQDTAIVRRKGWFSSWLERLTARAELAEKKARKELEDLEKLEQKDKEKEESRERMIRKLWQRQEAKEKLWGMTRKK</sequence>
<dbReference type="AlphaFoldDB" id="A0A6G1JKM2"/>
<accession>A0A6G1JKM2</accession>
<gene>
    <name evidence="2" type="ORF">K458DRAFT_62664</name>
</gene>
<reference evidence="2" key="1">
    <citation type="journal article" date="2020" name="Stud. Mycol.">
        <title>101 Dothideomycetes genomes: a test case for predicting lifestyles and emergence of pathogens.</title>
        <authorList>
            <person name="Haridas S."/>
            <person name="Albert R."/>
            <person name="Binder M."/>
            <person name="Bloem J."/>
            <person name="Labutti K."/>
            <person name="Salamov A."/>
            <person name="Andreopoulos B."/>
            <person name="Baker S."/>
            <person name="Barry K."/>
            <person name="Bills G."/>
            <person name="Bluhm B."/>
            <person name="Cannon C."/>
            <person name="Castanera R."/>
            <person name="Culley D."/>
            <person name="Daum C."/>
            <person name="Ezra D."/>
            <person name="Gonzalez J."/>
            <person name="Henrissat B."/>
            <person name="Kuo A."/>
            <person name="Liang C."/>
            <person name="Lipzen A."/>
            <person name="Lutzoni F."/>
            <person name="Magnuson J."/>
            <person name="Mondo S."/>
            <person name="Nolan M."/>
            <person name="Ohm R."/>
            <person name="Pangilinan J."/>
            <person name="Park H.-J."/>
            <person name="Ramirez L."/>
            <person name="Alfaro M."/>
            <person name="Sun H."/>
            <person name="Tritt A."/>
            <person name="Yoshinaga Y."/>
            <person name="Zwiers L.-H."/>
            <person name="Turgeon B."/>
            <person name="Goodwin S."/>
            <person name="Spatafora J."/>
            <person name="Crous P."/>
            <person name="Grigoriev I."/>
        </authorList>
    </citation>
    <scope>NUCLEOTIDE SEQUENCE</scope>
    <source>
        <strain evidence="2">CBS 122367</strain>
    </source>
</reference>
<dbReference type="Proteomes" id="UP000799291">
    <property type="component" value="Unassembled WGS sequence"/>
</dbReference>
<evidence type="ECO:0000313" key="2">
    <source>
        <dbReference type="EMBL" id="KAF2690771.1"/>
    </source>
</evidence>
<keyword evidence="1" id="KW-0175">Coiled coil</keyword>
<protein>
    <submittedName>
        <fullName evidence="2">Uncharacterized protein</fullName>
    </submittedName>
</protein>
<evidence type="ECO:0000256" key="1">
    <source>
        <dbReference type="SAM" id="Coils"/>
    </source>
</evidence>
<name>A0A6G1JKM2_9PLEO</name>
<organism evidence="2 3">
    <name type="scientific">Lentithecium fluviatile CBS 122367</name>
    <dbReference type="NCBI Taxonomy" id="1168545"/>
    <lineage>
        <taxon>Eukaryota</taxon>
        <taxon>Fungi</taxon>
        <taxon>Dikarya</taxon>
        <taxon>Ascomycota</taxon>
        <taxon>Pezizomycotina</taxon>
        <taxon>Dothideomycetes</taxon>
        <taxon>Pleosporomycetidae</taxon>
        <taxon>Pleosporales</taxon>
        <taxon>Massarineae</taxon>
        <taxon>Lentitheciaceae</taxon>
        <taxon>Lentithecium</taxon>
    </lineage>
</organism>
<evidence type="ECO:0000313" key="3">
    <source>
        <dbReference type="Proteomes" id="UP000799291"/>
    </source>
</evidence>